<feature type="transmembrane region" description="Helical" evidence="2">
    <location>
        <begin position="6"/>
        <end position="34"/>
    </location>
</feature>
<evidence type="ECO:0000256" key="2">
    <source>
        <dbReference type="SAM" id="Phobius"/>
    </source>
</evidence>
<evidence type="ECO:0000313" key="4">
    <source>
        <dbReference type="Proteomes" id="UP001266305"/>
    </source>
</evidence>
<keyword evidence="2" id="KW-0472">Membrane</keyword>
<feature type="compositionally biased region" description="Polar residues" evidence="1">
    <location>
        <begin position="228"/>
        <end position="242"/>
    </location>
</feature>
<keyword evidence="4" id="KW-1185">Reference proteome</keyword>
<dbReference type="EMBL" id="JASSZA010000008">
    <property type="protein sequence ID" value="KAK2104765.1"/>
    <property type="molecule type" value="Genomic_DNA"/>
</dbReference>
<comment type="caution">
    <text evidence="3">The sequence shown here is derived from an EMBL/GenBank/DDBJ whole genome shotgun (WGS) entry which is preliminary data.</text>
</comment>
<organism evidence="3 4">
    <name type="scientific">Saguinus oedipus</name>
    <name type="common">Cotton-top tamarin</name>
    <name type="synonym">Oedipomidas oedipus</name>
    <dbReference type="NCBI Taxonomy" id="9490"/>
    <lineage>
        <taxon>Eukaryota</taxon>
        <taxon>Metazoa</taxon>
        <taxon>Chordata</taxon>
        <taxon>Craniata</taxon>
        <taxon>Vertebrata</taxon>
        <taxon>Euteleostomi</taxon>
        <taxon>Mammalia</taxon>
        <taxon>Eutheria</taxon>
        <taxon>Euarchontoglires</taxon>
        <taxon>Primates</taxon>
        <taxon>Haplorrhini</taxon>
        <taxon>Platyrrhini</taxon>
        <taxon>Cebidae</taxon>
        <taxon>Callitrichinae</taxon>
        <taxon>Saguinus</taxon>
    </lineage>
</organism>
<feature type="region of interest" description="Disordered" evidence="1">
    <location>
        <begin position="90"/>
        <end position="121"/>
    </location>
</feature>
<protein>
    <submittedName>
        <fullName evidence="3">Uncharacterized protein</fullName>
    </submittedName>
</protein>
<name>A0ABQ9V608_SAGOE</name>
<proteinExistence type="predicted"/>
<evidence type="ECO:0000256" key="1">
    <source>
        <dbReference type="SAM" id="MobiDB-lite"/>
    </source>
</evidence>
<accession>A0ABQ9V608</accession>
<feature type="region of interest" description="Disordered" evidence="1">
    <location>
        <begin position="147"/>
        <end position="179"/>
    </location>
</feature>
<reference evidence="3 4" key="1">
    <citation type="submission" date="2023-05" db="EMBL/GenBank/DDBJ databases">
        <title>B98-5 Cell Line De Novo Hybrid Assembly: An Optical Mapping Approach.</title>
        <authorList>
            <person name="Kananen K."/>
            <person name="Auerbach J.A."/>
            <person name="Kautto E."/>
            <person name="Blachly J.S."/>
        </authorList>
    </citation>
    <scope>NUCLEOTIDE SEQUENCE [LARGE SCALE GENOMIC DNA]</scope>
    <source>
        <strain evidence="3">B95-8</strain>
        <tissue evidence="3">Cell line</tissue>
    </source>
</reference>
<feature type="region of interest" description="Disordered" evidence="1">
    <location>
        <begin position="194"/>
        <end position="314"/>
    </location>
</feature>
<sequence>MAEKVVVVTVAVAAVVAVVAMLAVATVVAMVAVAAVVAMAAVVAVVAVMAVVAVAAVVAMVSVAAVVAVVAVAAKAVQGVPVAVEAERDTVADEGHLPPASLADKSSQTGRPQEEGEEGESVLRGFQQHGGAGWCFPPCPPLCPRVPGASADSSRGHRTSAASTQRPRSPAGPTRRADAVYGAQSGAQGFVGTSLSLCPHLPPGDQGQVRPSPGDARHPIESPALGHTQAQPEGTPRPTQEQTPKHRLRISWEELPAVKPRESTEEGPPLLPSSQEQGMGMGQTPGATLQGPLSRAQGRGESGDPCGCSWGQAR</sequence>
<evidence type="ECO:0000313" key="3">
    <source>
        <dbReference type="EMBL" id="KAK2104765.1"/>
    </source>
</evidence>
<gene>
    <name evidence="3" type="ORF">P7K49_018621</name>
</gene>
<keyword evidence="2" id="KW-1133">Transmembrane helix</keyword>
<dbReference type="Proteomes" id="UP001266305">
    <property type="component" value="Unassembled WGS sequence"/>
</dbReference>
<feature type="transmembrane region" description="Helical" evidence="2">
    <location>
        <begin position="41"/>
        <end position="74"/>
    </location>
</feature>
<keyword evidence="2" id="KW-0812">Transmembrane</keyword>